<dbReference type="GO" id="GO:0015087">
    <property type="term" value="F:cobalt ion transmembrane transporter activity"/>
    <property type="evidence" value="ECO:0007669"/>
    <property type="project" value="UniProtKB-UniRule"/>
</dbReference>
<evidence type="ECO:0000256" key="8">
    <source>
        <dbReference type="ARBA" id="ARBA00023065"/>
    </source>
</evidence>
<dbReference type="InterPro" id="IPR045863">
    <property type="entry name" value="CorA_TM1_TM2"/>
</dbReference>
<evidence type="ECO:0000313" key="14">
    <source>
        <dbReference type="Proteomes" id="UP000294796"/>
    </source>
</evidence>
<keyword evidence="14" id="KW-1185">Reference proteome</keyword>
<evidence type="ECO:0000256" key="6">
    <source>
        <dbReference type="ARBA" id="ARBA00022842"/>
    </source>
</evidence>
<dbReference type="PANTHER" id="PTHR46494">
    <property type="entry name" value="CORA FAMILY METAL ION TRANSPORTER (EUROFUNG)"/>
    <property type="match status" value="1"/>
</dbReference>
<dbReference type="NCBIfam" id="TIGR00383">
    <property type="entry name" value="corA"/>
    <property type="match status" value="1"/>
</dbReference>
<evidence type="ECO:0000256" key="9">
    <source>
        <dbReference type="ARBA" id="ARBA00023136"/>
    </source>
</evidence>
<dbReference type="GO" id="GO:0050897">
    <property type="term" value="F:cobalt ion binding"/>
    <property type="evidence" value="ECO:0007669"/>
    <property type="project" value="TreeGrafter"/>
</dbReference>
<feature type="transmembrane region" description="Helical" evidence="12">
    <location>
        <begin position="279"/>
        <end position="298"/>
    </location>
</feature>
<keyword evidence="4 12" id="KW-1003">Cell membrane</keyword>
<comment type="function">
    <text evidence="11">Mediates influx of magnesium ions. Alternates between open and closed states. Activated by low cytoplasmic Mg(2+) levels. Inactive when cytoplasmic Mg(2+) levels are high.</text>
</comment>
<dbReference type="OrthoDB" id="9803416at2"/>
<evidence type="ECO:0000256" key="7">
    <source>
        <dbReference type="ARBA" id="ARBA00022989"/>
    </source>
</evidence>
<dbReference type="InterPro" id="IPR045861">
    <property type="entry name" value="CorA_cytoplasmic_dom"/>
</dbReference>
<dbReference type="EMBL" id="SMTF01000002">
    <property type="protein sequence ID" value="TDK27496.1"/>
    <property type="molecule type" value="Genomic_DNA"/>
</dbReference>
<dbReference type="InterPro" id="IPR002523">
    <property type="entry name" value="MgTranspt_CorA/ZnTranspt_ZntB"/>
</dbReference>
<evidence type="ECO:0000256" key="3">
    <source>
        <dbReference type="ARBA" id="ARBA00022448"/>
    </source>
</evidence>
<dbReference type="Gene3D" id="3.30.460.20">
    <property type="entry name" value="CorA soluble domain-like"/>
    <property type="match status" value="1"/>
</dbReference>
<dbReference type="Proteomes" id="UP000294796">
    <property type="component" value="Unassembled WGS sequence"/>
</dbReference>
<keyword evidence="3 12" id="KW-0813">Transport</keyword>
<dbReference type="GO" id="GO:0015095">
    <property type="term" value="F:magnesium ion transmembrane transporter activity"/>
    <property type="evidence" value="ECO:0007669"/>
    <property type="project" value="UniProtKB-UniRule"/>
</dbReference>
<evidence type="ECO:0000256" key="1">
    <source>
        <dbReference type="ARBA" id="ARBA00004651"/>
    </source>
</evidence>
<accession>A0A4R5U1M1</accession>
<dbReference type="SUPFAM" id="SSF143865">
    <property type="entry name" value="CorA soluble domain-like"/>
    <property type="match status" value="1"/>
</dbReference>
<comment type="caution">
    <text evidence="13">The sequence shown here is derived from an EMBL/GenBank/DDBJ whole genome shotgun (WGS) entry which is preliminary data.</text>
</comment>
<evidence type="ECO:0000256" key="5">
    <source>
        <dbReference type="ARBA" id="ARBA00022692"/>
    </source>
</evidence>
<evidence type="ECO:0000313" key="13">
    <source>
        <dbReference type="EMBL" id="TDK27496.1"/>
    </source>
</evidence>
<evidence type="ECO:0000256" key="2">
    <source>
        <dbReference type="ARBA" id="ARBA00009765"/>
    </source>
</evidence>
<protein>
    <recommendedName>
        <fullName evidence="12">Magnesium transport protein CorA</fullName>
    </recommendedName>
</protein>
<evidence type="ECO:0000256" key="12">
    <source>
        <dbReference type="RuleBase" id="RU362010"/>
    </source>
</evidence>
<keyword evidence="6 12" id="KW-0460">Magnesium</keyword>
<name>A0A4R5U1M1_9GAMM</name>
<evidence type="ECO:0000256" key="11">
    <source>
        <dbReference type="ARBA" id="ARBA00045497"/>
    </source>
</evidence>
<dbReference type="PANTHER" id="PTHR46494:SF1">
    <property type="entry name" value="CORA FAMILY METAL ION TRANSPORTER (EUROFUNG)"/>
    <property type="match status" value="1"/>
</dbReference>
<evidence type="ECO:0000256" key="4">
    <source>
        <dbReference type="ARBA" id="ARBA00022475"/>
    </source>
</evidence>
<feature type="transmembrane region" description="Helical" evidence="12">
    <location>
        <begin position="310"/>
        <end position="330"/>
    </location>
</feature>
<dbReference type="Gene3D" id="1.20.58.340">
    <property type="entry name" value="Magnesium transport protein CorA, transmembrane region"/>
    <property type="match status" value="2"/>
</dbReference>
<comment type="catalytic activity">
    <reaction evidence="10">
        <text>Mg(2+)(in) = Mg(2+)(out)</text>
        <dbReference type="Rhea" id="RHEA:29827"/>
        <dbReference type="ChEBI" id="CHEBI:18420"/>
    </reaction>
</comment>
<keyword evidence="9 12" id="KW-0472">Membrane</keyword>
<reference evidence="13 14" key="1">
    <citation type="submission" date="2019-03" db="EMBL/GenBank/DDBJ databases">
        <title>Luteimonas zhaokaii sp.nov., isolated from the rectal contents of Plateau pika in Yushu, Qinghai Province, China.</title>
        <authorList>
            <person name="Zhang G."/>
        </authorList>
    </citation>
    <scope>NUCLEOTIDE SEQUENCE [LARGE SCALE GENOMIC DNA]</scope>
    <source>
        <strain evidence="13 14">B9</strain>
    </source>
</reference>
<keyword evidence="8 12" id="KW-0406">Ion transport</keyword>
<organism evidence="13 14">
    <name type="scientific">Luteimonas aestuarii</name>
    <dbReference type="NCBI Taxonomy" id="453837"/>
    <lineage>
        <taxon>Bacteria</taxon>
        <taxon>Pseudomonadati</taxon>
        <taxon>Pseudomonadota</taxon>
        <taxon>Gammaproteobacteria</taxon>
        <taxon>Lysobacterales</taxon>
        <taxon>Lysobacteraceae</taxon>
        <taxon>Luteimonas</taxon>
    </lineage>
</organism>
<comment type="similarity">
    <text evidence="2 12">Belongs to the CorA metal ion transporter (MIT) (TC 1.A.35) family.</text>
</comment>
<dbReference type="InterPro" id="IPR004488">
    <property type="entry name" value="Mg/Co-transport_prot_CorA"/>
</dbReference>
<keyword evidence="7 12" id="KW-1133">Transmembrane helix</keyword>
<dbReference type="AlphaFoldDB" id="A0A4R5U1M1"/>
<comment type="subcellular location">
    <subcellularLocation>
        <location evidence="1">Cell membrane</location>
        <topology evidence="1">Multi-pass membrane protein</topology>
    </subcellularLocation>
    <subcellularLocation>
        <location evidence="12">Membrane</location>
        <topology evidence="12">Multi-pass membrane protein</topology>
    </subcellularLocation>
</comment>
<proteinExistence type="inferred from homology"/>
<dbReference type="Pfam" id="PF01544">
    <property type="entry name" value="CorA"/>
    <property type="match status" value="1"/>
</dbReference>
<dbReference type="FunFam" id="1.20.58.340:FF:000004">
    <property type="entry name" value="Magnesium transport protein CorA"/>
    <property type="match status" value="1"/>
</dbReference>
<dbReference type="CDD" id="cd12830">
    <property type="entry name" value="MtCorA-like"/>
    <property type="match status" value="1"/>
</dbReference>
<sequence>MTQDIPATAPVNPPCVINCAVYAPDGQRRDIAIEAISDALSVDDGSFVWIGLYEPDAAVLDTIQEEFGLHDLAIEDARKAHQRSKVEAYGDSLFIVANTAQVVDERIAYGETHIFLGRRYLVTVRHGASLSYAPARARLEREPELLAHGPASGLYAVLDTIVDNYLPIVDDLKQTLSTLEQDIVSDTFDRGIVTRLYDLKRDLIYMRVAVTPMQDVLAQLVRSNSALVPEDIRLYLRDVLDHSVRINETFDAMRDMLGTALTVNQSLVTLAQGEVVKRLAGWAALLAAPTLIASWYGMNFDAMPELHGKYSYLVLIGLVAIVVGALYAYLKKIRWL</sequence>
<dbReference type="SUPFAM" id="SSF144083">
    <property type="entry name" value="Magnesium transport protein CorA, transmembrane region"/>
    <property type="match status" value="1"/>
</dbReference>
<gene>
    <name evidence="12 13" type="primary">corA</name>
    <name evidence="13" type="ORF">E2F46_04705</name>
</gene>
<keyword evidence="5 12" id="KW-0812">Transmembrane</keyword>
<evidence type="ECO:0000256" key="10">
    <source>
        <dbReference type="ARBA" id="ARBA00034269"/>
    </source>
</evidence>
<dbReference type="GO" id="GO:0005886">
    <property type="term" value="C:plasma membrane"/>
    <property type="evidence" value="ECO:0007669"/>
    <property type="project" value="UniProtKB-SubCell"/>
</dbReference>
<dbReference type="GO" id="GO:0000287">
    <property type="term" value="F:magnesium ion binding"/>
    <property type="evidence" value="ECO:0007669"/>
    <property type="project" value="TreeGrafter"/>
</dbReference>